<dbReference type="InterPro" id="IPR009279">
    <property type="entry name" value="Portal_Mu"/>
</dbReference>
<dbReference type="AlphaFoldDB" id="A0A843APU3"/>
<sequence length="437" mass="50394">MGIIETTKMKLAAALSPKQMMRRISKPKKQKDKWLIYKNTDEREYEDYKKMLQDPQVKSGYELLRNFLLSRDIIVTPASDDPEDVEIAQIIENNLNNMKYPLRKVRKDMYTALSYGYSVSEIIYTIKDDLILFDSIRPLNIETIQKDPFDYDEDTGECTEIVQYADSDDIHIPFEKCLVFSYDSEFGDLEGNSIFDAIYNNWYDKQNILQWWNIYLQKHEGPTIAAFIENADQHKDDVQDKLDDIADGAANLTLGNNDKLQVIESTHRGEGFINAIKYHDTMIFRKMIIGNLMLGDSDNSGAYSQSNTQSENLDIFLDGVHTDLASELQTAVDTLVNLNWEVDKTPLISFEKFEEKDLLLLLERLQPLLDGVIINPEAKWFKTLLSMIIKNYVDIDLSELMKDDPEGYNQTVVLENELINNQQLLNEMEKASPIVGT</sequence>
<dbReference type="EMBL" id="JADIIN010000043">
    <property type="protein sequence ID" value="MBF4468800.1"/>
    <property type="molecule type" value="Genomic_DNA"/>
</dbReference>
<proteinExistence type="predicted"/>
<comment type="caution">
    <text evidence="1">The sequence shown here is derived from an EMBL/GenBank/DDBJ whole genome shotgun (WGS) entry which is preliminary data.</text>
</comment>
<dbReference type="Proteomes" id="UP000658733">
    <property type="component" value="Unassembled WGS sequence"/>
</dbReference>
<evidence type="ECO:0000313" key="2">
    <source>
        <dbReference type="Proteomes" id="UP000658733"/>
    </source>
</evidence>
<organism evidence="1 2">
    <name type="scientific">Methanobrevibacter arboriphilus</name>
    <dbReference type="NCBI Taxonomy" id="39441"/>
    <lineage>
        <taxon>Archaea</taxon>
        <taxon>Methanobacteriati</taxon>
        <taxon>Methanobacteriota</taxon>
        <taxon>Methanomada group</taxon>
        <taxon>Methanobacteria</taxon>
        <taxon>Methanobacteriales</taxon>
        <taxon>Methanobacteriaceae</taxon>
        <taxon>Methanobrevibacter</taxon>
    </lineage>
</organism>
<dbReference type="Pfam" id="PF06074">
    <property type="entry name" value="Portal_Mu"/>
    <property type="match status" value="1"/>
</dbReference>
<protein>
    <submittedName>
        <fullName evidence="1">DUF935 family protein</fullName>
    </submittedName>
</protein>
<evidence type="ECO:0000313" key="1">
    <source>
        <dbReference type="EMBL" id="MBF4468800.1"/>
    </source>
</evidence>
<gene>
    <name evidence="1" type="ORF">ISP01_05280</name>
</gene>
<name>A0A843APU3_METAZ</name>
<reference evidence="1" key="1">
    <citation type="submission" date="2020-10" db="EMBL/GenBank/DDBJ databases">
        <title>Dehalococcoides mccartyi of a TCE/Cr reducing biochatode.</title>
        <authorList>
            <person name="Matturro B."/>
        </authorList>
    </citation>
    <scope>NUCLEOTIDE SEQUENCE</scope>
    <source>
        <strain evidence="1">Bin4</strain>
    </source>
</reference>
<accession>A0A843APU3</accession>
<dbReference type="RefSeq" id="WP_278522838.1">
    <property type="nucleotide sequence ID" value="NZ_JADIIN010000043.1"/>
</dbReference>